<evidence type="ECO:0000313" key="1">
    <source>
        <dbReference type="EMBL" id="UUI05225.1"/>
    </source>
</evidence>
<dbReference type="EMBL" id="CP101914">
    <property type="protein sequence ID" value="UUI05225.1"/>
    <property type="molecule type" value="Genomic_DNA"/>
</dbReference>
<gene>
    <name evidence="1" type="ORF">NP439_11525</name>
</gene>
<reference evidence="1" key="1">
    <citation type="submission" date="2022-07" db="EMBL/GenBank/DDBJ databases">
        <title>FELIX.</title>
        <authorList>
            <person name="Wan K.H."/>
            <person name="Park S."/>
            <person name="Lawrence Q."/>
            <person name="Eichenberger J.P."/>
            <person name="Booth B.W."/>
            <person name="Piaggio A.J."/>
            <person name="Chandler J.C."/>
            <person name="Franklin A.B."/>
            <person name="Celniker S.E."/>
        </authorList>
    </citation>
    <scope>NUCLEOTIDE SEQUENCE</scope>
    <source>
        <strain evidence="1">QA-1986 374</strain>
    </source>
</reference>
<name>A0ABY5JXV2_9BACI</name>
<accession>A0ABY5JXV2</accession>
<proteinExistence type="predicted"/>
<keyword evidence="2" id="KW-1185">Reference proteome</keyword>
<organism evidence="1 2">
    <name type="scientific">Oceanobacillus jeddahense</name>
    <dbReference type="NCBI Taxonomy" id="1462527"/>
    <lineage>
        <taxon>Bacteria</taxon>
        <taxon>Bacillati</taxon>
        <taxon>Bacillota</taxon>
        <taxon>Bacilli</taxon>
        <taxon>Bacillales</taxon>
        <taxon>Bacillaceae</taxon>
        <taxon>Oceanobacillus</taxon>
    </lineage>
</organism>
<sequence>MVAIGVLLAAVVFMIFEEQFGIPLHIISVMGAMVIYTSPSIIFIKGVSEGTINSCFYGNEVTF</sequence>
<protein>
    <recommendedName>
        <fullName evidence="3">SLC26A/SulP transporter domain-containing protein</fullName>
    </recommendedName>
</protein>
<evidence type="ECO:0008006" key="3">
    <source>
        <dbReference type="Google" id="ProtNLM"/>
    </source>
</evidence>
<dbReference type="RefSeq" id="WP_256710113.1">
    <property type="nucleotide sequence ID" value="NZ_CP101914.1"/>
</dbReference>
<dbReference type="Proteomes" id="UP001059773">
    <property type="component" value="Chromosome"/>
</dbReference>
<evidence type="ECO:0000313" key="2">
    <source>
        <dbReference type="Proteomes" id="UP001059773"/>
    </source>
</evidence>